<keyword evidence="1" id="KW-0472">Membrane</keyword>
<organism evidence="2">
    <name type="scientific">marine sediment metagenome</name>
    <dbReference type="NCBI Taxonomy" id="412755"/>
    <lineage>
        <taxon>unclassified sequences</taxon>
        <taxon>metagenomes</taxon>
        <taxon>ecological metagenomes</taxon>
    </lineage>
</organism>
<dbReference type="AlphaFoldDB" id="X1L3P3"/>
<dbReference type="EMBL" id="BARV01007850">
    <property type="protein sequence ID" value="GAI13593.1"/>
    <property type="molecule type" value="Genomic_DNA"/>
</dbReference>
<feature type="transmembrane region" description="Helical" evidence="1">
    <location>
        <begin position="49"/>
        <end position="73"/>
    </location>
</feature>
<proteinExistence type="predicted"/>
<evidence type="ECO:0000313" key="2">
    <source>
        <dbReference type="EMBL" id="GAI13593.1"/>
    </source>
</evidence>
<gene>
    <name evidence="2" type="ORF">S06H3_15919</name>
</gene>
<feature type="transmembrane region" description="Helical" evidence="1">
    <location>
        <begin position="16"/>
        <end position="37"/>
    </location>
</feature>
<feature type="non-terminal residue" evidence="2">
    <location>
        <position position="1"/>
    </location>
</feature>
<keyword evidence="1" id="KW-0812">Transmembrane</keyword>
<accession>X1L3P3</accession>
<comment type="caution">
    <text evidence="2">The sequence shown here is derived from an EMBL/GenBank/DDBJ whole genome shotgun (WGS) entry which is preliminary data.</text>
</comment>
<feature type="transmembrane region" description="Helical" evidence="1">
    <location>
        <begin position="93"/>
        <end position="116"/>
    </location>
</feature>
<reference evidence="2" key="1">
    <citation type="journal article" date="2014" name="Front. Microbiol.">
        <title>High frequency of phylogenetically diverse reductive dehalogenase-homologous genes in deep subseafloor sedimentary metagenomes.</title>
        <authorList>
            <person name="Kawai M."/>
            <person name="Futagami T."/>
            <person name="Toyoda A."/>
            <person name="Takaki Y."/>
            <person name="Nishi S."/>
            <person name="Hori S."/>
            <person name="Arai W."/>
            <person name="Tsubouchi T."/>
            <person name="Morono Y."/>
            <person name="Uchiyama I."/>
            <person name="Ito T."/>
            <person name="Fujiyama A."/>
            <person name="Inagaki F."/>
            <person name="Takami H."/>
        </authorList>
    </citation>
    <scope>NUCLEOTIDE SEQUENCE</scope>
    <source>
        <strain evidence="2">Expedition CK06-06</strain>
    </source>
</reference>
<name>X1L3P3_9ZZZZ</name>
<sequence length="117" mass="13503">HNSIKMKKMFAETTRVLHFLIVLYIFVAAFLAVFGILSKYPIVNNMTFLGVLVTIVVQVIYLGCPLTSLEYRFNKEKPKLFTIRLFEKMGIKISRAGVTILRILIFGSIIISYFIYM</sequence>
<evidence type="ECO:0008006" key="3">
    <source>
        <dbReference type="Google" id="ProtNLM"/>
    </source>
</evidence>
<keyword evidence="1" id="KW-1133">Transmembrane helix</keyword>
<evidence type="ECO:0000256" key="1">
    <source>
        <dbReference type="SAM" id="Phobius"/>
    </source>
</evidence>
<protein>
    <recommendedName>
        <fullName evidence="3">DUF2784 domain-containing protein</fullName>
    </recommendedName>
</protein>